<reference evidence="3" key="1">
    <citation type="submission" date="2021-01" db="UniProtKB">
        <authorList>
            <consortium name="EnsemblMetazoa"/>
        </authorList>
    </citation>
    <scope>IDENTIFICATION</scope>
</reference>
<name>A0A7M5X3W6_9CNID</name>
<dbReference type="Gene3D" id="1.10.443.10">
    <property type="entry name" value="Intergrase catalytic core"/>
    <property type="match status" value="1"/>
</dbReference>
<sequence length="353" mass="40363">MPHIYDKIVICSCISLIPLAQVAQDLSSRVDDPQLKELATGIGDILTKARAESTINKYSCYFKKWERWCATFEEVQPFPAKDFHFVLYIISLIQLGESFHVIESVFYAVKHFHNVASKPDPTSSTLAEYILEAAKRICHRKSSKKEPITSDHIRKIFQLINGDQANLLDLRNFTIIILSYAGFLRYDEVSNLIFGDILVFETYMKLFIEKSKTDQHREGAWVYIAKLDSPFCPVKTLLRFTKNANITNDNEYLFRATSFFKKKGIHKLRNKNKPICYSTARSAVLLYIKRIGLDLKLFGLHSLRRGGATEAANRGVNDRLFQKHGRWKTAGVKNGYVQEDINSLLKVSLGLGL</sequence>
<dbReference type="EnsemblMetazoa" id="CLYHEMT017429.1">
    <property type="protein sequence ID" value="CLYHEMP017429.1"/>
    <property type="gene ID" value="CLYHEMG017429"/>
</dbReference>
<evidence type="ECO:0000256" key="1">
    <source>
        <dbReference type="ARBA" id="ARBA00023172"/>
    </source>
</evidence>
<dbReference type="PANTHER" id="PTHR34605">
    <property type="entry name" value="PHAGE_INTEGRASE DOMAIN-CONTAINING PROTEIN"/>
    <property type="match status" value="1"/>
</dbReference>
<feature type="domain" description="Tyr recombinase" evidence="2">
    <location>
        <begin position="143"/>
        <end position="349"/>
    </location>
</feature>
<dbReference type="AlphaFoldDB" id="A0A7M5X3W6"/>
<dbReference type="SUPFAM" id="SSF56349">
    <property type="entry name" value="DNA breaking-rejoining enzymes"/>
    <property type="match status" value="1"/>
</dbReference>
<proteinExistence type="predicted"/>
<dbReference type="Pfam" id="PF00589">
    <property type="entry name" value="Phage_integrase"/>
    <property type="match status" value="1"/>
</dbReference>
<dbReference type="GO" id="GO:0015074">
    <property type="term" value="P:DNA integration"/>
    <property type="evidence" value="ECO:0007669"/>
    <property type="project" value="InterPro"/>
</dbReference>
<protein>
    <recommendedName>
        <fullName evidence="2">Tyr recombinase domain-containing protein</fullName>
    </recommendedName>
</protein>
<dbReference type="InterPro" id="IPR013762">
    <property type="entry name" value="Integrase-like_cat_sf"/>
</dbReference>
<dbReference type="GO" id="GO:0003677">
    <property type="term" value="F:DNA binding"/>
    <property type="evidence" value="ECO:0007669"/>
    <property type="project" value="InterPro"/>
</dbReference>
<dbReference type="OrthoDB" id="10039881at2759"/>
<evidence type="ECO:0000259" key="2">
    <source>
        <dbReference type="PROSITE" id="PS51898"/>
    </source>
</evidence>
<dbReference type="SUPFAM" id="SSF47823">
    <property type="entry name" value="lambda integrase-like, N-terminal domain"/>
    <property type="match status" value="1"/>
</dbReference>
<dbReference type="PANTHER" id="PTHR34605:SF6">
    <property type="entry name" value="TYR RECOMBINASE DOMAIN-CONTAINING PROTEIN"/>
    <property type="match status" value="1"/>
</dbReference>
<dbReference type="GO" id="GO:0006310">
    <property type="term" value="P:DNA recombination"/>
    <property type="evidence" value="ECO:0007669"/>
    <property type="project" value="UniProtKB-KW"/>
</dbReference>
<keyword evidence="4" id="KW-1185">Reference proteome</keyword>
<dbReference type="PROSITE" id="PS51898">
    <property type="entry name" value="TYR_RECOMBINASE"/>
    <property type="match status" value="1"/>
</dbReference>
<dbReference type="Proteomes" id="UP000594262">
    <property type="component" value="Unplaced"/>
</dbReference>
<dbReference type="InterPro" id="IPR002104">
    <property type="entry name" value="Integrase_catalytic"/>
</dbReference>
<accession>A0A7M5X3W6</accession>
<evidence type="ECO:0000313" key="4">
    <source>
        <dbReference type="Proteomes" id="UP000594262"/>
    </source>
</evidence>
<evidence type="ECO:0000313" key="3">
    <source>
        <dbReference type="EnsemblMetazoa" id="CLYHEMP017429.1"/>
    </source>
</evidence>
<organism evidence="3 4">
    <name type="scientific">Clytia hemisphaerica</name>
    <dbReference type="NCBI Taxonomy" id="252671"/>
    <lineage>
        <taxon>Eukaryota</taxon>
        <taxon>Metazoa</taxon>
        <taxon>Cnidaria</taxon>
        <taxon>Hydrozoa</taxon>
        <taxon>Hydroidolina</taxon>
        <taxon>Leptothecata</taxon>
        <taxon>Obeliida</taxon>
        <taxon>Clytiidae</taxon>
        <taxon>Clytia</taxon>
    </lineage>
</organism>
<dbReference type="InterPro" id="IPR011010">
    <property type="entry name" value="DNA_brk_join_enz"/>
</dbReference>
<dbReference type="InterPro" id="IPR052925">
    <property type="entry name" value="Phage_Integrase-like_Recomb"/>
</dbReference>
<keyword evidence="1" id="KW-0233">DNA recombination</keyword>